<feature type="transmembrane region" description="Helical" evidence="1">
    <location>
        <begin position="96"/>
        <end position="121"/>
    </location>
</feature>
<dbReference type="PANTHER" id="PTHR33133">
    <property type="entry name" value="OS08G0107100 PROTEIN-RELATED"/>
    <property type="match status" value="1"/>
</dbReference>
<keyword evidence="1" id="KW-0472">Membrane</keyword>
<accession>A0A328DKM4</accession>
<evidence type="ECO:0000313" key="2">
    <source>
        <dbReference type="EMBL" id="RAL46292.1"/>
    </source>
</evidence>
<proteinExistence type="predicted"/>
<feature type="transmembrane region" description="Helical" evidence="1">
    <location>
        <begin position="175"/>
        <end position="208"/>
    </location>
</feature>
<keyword evidence="1" id="KW-0812">Transmembrane</keyword>
<gene>
    <name evidence="2" type="ORF">DM860_015285</name>
</gene>
<feature type="transmembrane region" description="Helical" evidence="1">
    <location>
        <begin position="229"/>
        <end position="249"/>
    </location>
</feature>
<protein>
    <submittedName>
        <fullName evidence="2">Uncharacterized protein</fullName>
    </submittedName>
</protein>
<organism evidence="2 3">
    <name type="scientific">Cuscuta australis</name>
    <dbReference type="NCBI Taxonomy" id="267555"/>
    <lineage>
        <taxon>Eukaryota</taxon>
        <taxon>Viridiplantae</taxon>
        <taxon>Streptophyta</taxon>
        <taxon>Embryophyta</taxon>
        <taxon>Tracheophyta</taxon>
        <taxon>Spermatophyta</taxon>
        <taxon>Magnoliopsida</taxon>
        <taxon>eudicotyledons</taxon>
        <taxon>Gunneridae</taxon>
        <taxon>Pentapetalae</taxon>
        <taxon>asterids</taxon>
        <taxon>lamiids</taxon>
        <taxon>Solanales</taxon>
        <taxon>Convolvulaceae</taxon>
        <taxon>Cuscuteae</taxon>
        <taxon>Cuscuta</taxon>
        <taxon>Cuscuta subgen. Grammica</taxon>
        <taxon>Cuscuta sect. Cleistogrammica</taxon>
    </lineage>
</organism>
<dbReference type="EMBL" id="NQVE01000123">
    <property type="protein sequence ID" value="RAL46292.1"/>
    <property type="molecule type" value="Genomic_DNA"/>
</dbReference>
<reference evidence="2 3" key="1">
    <citation type="submission" date="2018-06" db="EMBL/GenBank/DDBJ databases">
        <title>The Genome of Cuscuta australis (Dodder) Provides Insight into the Evolution of Plant Parasitism.</title>
        <authorList>
            <person name="Liu H."/>
        </authorList>
    </citation>
    <scope>NUCLEOTIDE SEQUENCE [LARGE SCALE GENOMIC DNA]</scope>
    <source>
        <strain evidence="3">cv. Yunnan</strain>
        <tissue evidence="2">Vines</tissue>
    </source>
</reference>
<dbReference type="AlphaFoldDB" id="A0A328DKM4"/>
<evidence type="ECO:0000256" key="1">
    <source>
        <dbReference type="SAM" id="Phobius"/>
    </source>
</evidence>
<dbReference type="PANTHER" id="PTHR33133:SF5">
    <property type="entry name" value="OS08G0107100 PROTEIN"/>
    <property type="match status" value="1"/>
</dbReference>
<evidence type="ECO:0000313" key="3">
    <source>
        <dbReference type="Proteomes" id="UP000249390"/>
    </source>
</evidence>
<feature type="transmembrane region" description="Helical" evidence="1">
    <location>
        <begin position="30"/>
        <end position="49"/>
    </location>
</feature>
<comment type="caution">
    <text evidence="2">The sequence shown here is derived from an EMBL/GenBank/DDBJ whole genome shotgun (WGS) entry which is preliminary data.</text>
</comment>
<sequence>MDKEQEEIQFIGFFSIFKESFSLVSTWKKIFFQITSAMIVPLSFIYLAHVEISDLIFTNILRDEYIIDRIQRGTKTYNKISDVLSSEWTAFWLFKIAYFIFFFVLALLSTSAVVYTIASIYTAKDICFKKVISVVPKVWKRLMVTFLWSFVILFAYNVMAMLIMILWLVALGPGAIGVLVVTLLMVIYMGGFVYITVIYHLASVVSVLEDVHGVNAMIKSQELIKGKMGISVVIFLLMNMVFFGIHTGFEYFVVLGYVGGGDAGRVACGILFVLLLAVLILFGLTTQTIIYFICKSYHHENIDKSSLSDHLEVYRGEYVPLTSKDVQLESFHV</sequence>
<dbReference type="Proteomes" id="UP000249390">
    <property type="component" value="Unassembled WGS sequence"/>
</dbReference>
<name>A0A328DKM4_9ASTE</name>
<keyword evidence="3" id="KW-1185">Reference proteome</keyword>
<feature type="transmembrane region" description="Helical" evidence="1">
    <location>
        <begin position="269"/>
        <end position="294"/>
    </location>
</feature>
<feature type="transmembrane region" description="Helical" evidence="1">
    <location>
        <begin position="142"/>
        <end position="169"/>
    </location>
</feature>
<keyword evidence="1" id="KW-1133">Transmembrane helix</keyword>